<evidence type="ECO:0000256" key="1">
    <source>
        <dbReference type="SAM" id="Phobius"/>
    </source>
</evidence>
<name>A0ABR4EUC8_9PEZI</name>
<keyword evidence="4" id="KW-1185">Reference proteome</keyword>
<organism evidence="3 4">
    <name type="scientific">Diaporthe vaccinii</name>
    <dbReference type="NCBI Taxonomy" id="105482"/>
    <lineage>
        <taxon>Eukaryota</taxon>
        <taxon>Fungi</taxon>
        <taxon>Dikarya</taxon>
        <taxon>Ascomycota</taxon>
        <taxon>Pezizomycotina</taxon>
        <taxon>Sordariomycetes</taxon>
        <taxon>Sordariomycetidae</taxon>
        <taxon>Diaporthales</taxon>
        <taxon>Diaporthaceae</taxon>
        <taxon>Diaporthe</taxon>
        <taxon>Diaporthe eres species complex</taxon>
    </lineage>
</organism>
<proteinExistence type="predicted"/>
<evidence type="ECO:0000313" key="4">
    <source>
        <dbReference type="Proteomes" id="UP001600888"/>
    </source>
</evidence>
<keyword evidence="1" id="KW-1133">Transmembrane helix</keyword>
<keyword evidence="1" id="KW-0472">Membrane</keyword>
<feature type="transmembrane region" description="Helical" evidence="1">
    <location>
        <begin position="56"/>
        <end position="76"/>
    </location>
</feature>
<gene>
    <name evidence="3" type="ORF">FJTKL_07294</name>
</gene>
<keyword evidence="2" id="KW-0732">Signal</keyword>
<feature type="signal peptide" evidence="2">
    <location>
        <begin position="1"/>
        <end position="18"/>
    </location>
</feature>
<dbReference type="Proteomes" id="UP001600888">
    <property type="component" value="Unassembled WGS sequence"/>
</dbReference>
<keyword evidence="1" id="KW-0812">Transmembrane</keyword>
<feature type="chain" id="PRO_5045522761" evidence="2">
    <location>
        <begin position="19"/>
        <end position="190"/>
    </location>
</feature>
<accession>A0ABR4EUC8</accession>
<evidence type="ECO:0000313" key="3">
    <source>
        <dbReference type="EMBL" id="KAL2286057.1"/>
    </source>
</evidence>
<protein>
    <submittedName>
        <fullName evidence="3">Uncharacterized protein</fullName>
    </submittedName>
</protein>
<sequence length="190" mass="20264">MVGRISFAFFLASPFSSAALPLAWPAAWFASPFSSCALPAASPRSSAAFPLTSPPVMLALASLTLSLAAAVPVVSYRTPHVVPTTSGVMYLLTANFNTVDELVRHCAIYLLETILGSIYGVLLQLDGGREGCSWHGGSEVGRACGSTGDGCHSADGHLSEERHFDWRFWFVVACGTARRKPLKTRSKSSR</sequence>
<evidence type="ECO:0000256" key="2">
    <source>
        <dbReference type="SAM" id="SignalP"/>
    </source>
</evidence>
<dbReference type="EMBL" id="JBAWTH010000026">
    <property type="protein sequence ID" value="KAL2286057.1"/>
    <property type="molecule type" value="Genomic_DNA"/>
</dbReference>
<comment type="caution">
    <text evidence="3">The sequence shown here is derived from an EMBL/GenBank/DDBJ whole genome shotgun (WGS) entry which is preliminary data.</text>
</comment>
<reference evidence="3 4" key="1">
    <citation type="submission" date="2024-03" db="EMBL/GenBank/DDBJ databases">
        <title>A high-quality draft genome sequence of Diaporthe vaccinii, a causative agent of upright dieback and viscid rot disease in cranberry plants.</title>
        <authorList>
            <person name="Sarrasin M."/>
            <person name="Lang B.F."/>
            <person name="Burger G."/>
        </authorList>
    </citation>
    <scope>NUCLEOTIDE SEQUENCE [LARGE SCALE GENOMIC DNA]</scope>
    <source>
        <strain evidence="3 4">IS7</strain>
    </source>
</reference>